<dbReference type="GO" id="GO:0032259">
    <property type="term" value="P:methylation"/>
    <property type="evidence" value="ECO:0007669"/>
    <property type="project" value="UniProtKB-KW"/>
</dbReference>
<dbReference type="EMBL" id="VISQ01000001">
    <property type="protein sequence ID" value="TVZ71953.1"/>
    <property type="molecule type" value="Genomic_DNA"/>
</dbReference>
<reference evidence="1" key="2">
    <citation type="submission" date="2019-08" db="EMBL/GenBank/DDBJ databases">
        <title>Investigation of anaerobic lignin degradation for improved lignocellulosic biofuels.</title>
        <authorList>
            <person name="Deangelis K.PhD."/>
        </authorList>
    </citation>
    <scope>NUCLEOTIDE SEQUENCE [LARGE SCALE GENOMIC DNA]</scope>
    <source>
        <strain evidence="1">128R</strain>
    </source>
</reference>
<dbReference type="PANTHER" id="PTHR43861">
    <property type="entry name" value="TRANS-ACONITATE 2-METHYLTRANSFERASE-RELATED"/>
    <property type="match status" value="1"/>
</dbReference>
<dbReference type="Pfam" id="PF13489">
    <property type="entry name" value="Methyltransf_23"/>
    <property type="match status" value="1"/>
</dbReference>
<dbReference type="GO" id="GO:0008168">
    <property type="term" value="F:methyltransferase activity"/>
    <property type="evidence" value="ECO:0007669"/>
    <property type="project" value="UniProtKB-KW"/>
</dbReference>
<comment type="caution">
    <text evidence="1">The sequence shown here is derived from an EMBL/GenBank/DDBJ whole genome shotgun (WGS) entry which is preliminary data.</text>
</comment>
<dbReference type="SUPFAM" id="SSF53335">
    <property type="entry name" value="S-adenosyl-L-methionine-dependent methyltransferases"/>
    <property type="match status" value="1"/>
</dbReference>
<dbReference type="OrthoDB" id="3469983at2"/>
<accession>A0A559TBG5</accession>
<dbReference type="Gene3D" id="3.40.50.150">
    <property type="entry name" value="Vaccinia Virus protein VP39"/>
    <property type="match status" value="1"/>
</dbReference>
<dbReference type="AlphaFoldDB" id="A0A559TBG5"/>
<dbReference type="InterPro" id="IPR029063">
    <property type="entry name" value="SAM-dependent_MTases_sf"/>
</dbReference>
<organism evidence="1">
    <name type="scientific">Serratia fonticola</name>
    <dbReference type="NCBI Taxonomy" id="47917"/>
    <lineage>
        <taxon>Bacteria</taxon>
        <taxon>Pseudomonadati</taxon>
        <taxon>Pseudomonadota</taxon>
        <taxon>Gammaproteobacteria</taxon>
        <taxon>Enterobacterales</taxon>
        <taxon>Yersiniaceae</taxon>
        <taxon>Serratia</taxon>
    </lineage>
</organism>
<gene>
    <name evidence="1" type="ORF">FHU10_4610</name>
</gene>
<dbReference type="CDD" id="cd02440">
    <property type="entry name" value="AdoMet_MTases"/>
    <property type="match status" value="1"/>
</dbReference>
<name>A0A559TBG5_SERFO</name>
<sequence length="262" mass="30143">MKLNENYGDRIFCHEMADEMHRLTLISNAYDFISQRQISALITQPGTRCLDIGSGTGSIAEWLSMQPNVQEVVALDRFVHLLERRLTVSQRLQIVQHDLNDDDYYGEFDLIHIRFVLMHLRNREDLLKKISKWLKPGGWLVVSDSIHISLQEIDDPLFQKVMSTMWQALINSIGSDEYWSHELQSQFQSLGLKNISVEAYLPSVGKGTPMAEFWCLTWQAMRDRMLETGDLDDKTLKAAEKRLMQEGMIALSSGMMTCIGQK</sequence>
<protein>
    <submittedName>
        <fullName evidence="1">Methyltransferase family protein</fullName>
    </submittedName>
</protein>
<reference evidence="1" key="1">
    <citation type="submission" date="2019-06" db="EMBL/GenBank/DDBJ databases">
        <authorList>
            <person name="Deangelis K."/>
            <person name="Huntemann M."/>
            <person name="Clum A."/>
            <person name="Pillay M."/>
            <person name="Palaniappan K."/>
            <person name="Varghese N."/>
            <person name="Mikhailova N."/>
            <person name="Stamatis D."/>
            <person name="Reddy T."/>
            <person name="Daum C."/>
            <person name="Shapiro N."/>
            <person name="Ivanova N."/>
            <person name="Kyrpides N."/>
            <person name="Woyke T."/>
        </authorList>
    </citation>
    <scope>NUCLEOTIDE SEQUENCE [LARGE SCALE GENOMIC DNA]</scope>
    <source>
        <strain evidence="1">128R</strain>
    </source>
</reference>
<dbReference type="PANTHER" id="PTHR43861:SF2">
    <property type="entry name" value="CARBOXY-S-ADENOSYL-L-METHIONINE SYNTHASE"/>
    <property type="match status" value="1"/>
</dbReference>
<keyword evidence="1" id="KW-0489">Methyltransferase</keyword>
<evidence type="ECO:0000313" key="1">
    <source>
        <dbReference type="EMBL" id="TVZ71953.1"/>
    </source>
</evidence>
<proteinExistence type="predicted"/>
<keyword evidence="1" id="KW-0808">Transferase</keyword>